<dbReference type="OrthoDB" id="7306815at2"/>
<evidence type="ECO:0000313" key="4">
    <source>
        <dbReference type="Proteomes" id="UP000325333"/>
    </source>
</evidence>
<proteinExistence type="predicted"/>
<reference evidence="2 4" key="2">
    <citation type="submission" date="2019-07" db="EMBL/GenBank/DDBJ databases">
        <title>Genome sequencing of the stress-tolerant strain Azospirillum brasilense Az19.</title>
        <authorList>
            <person name="Maroniche G.A."/>
            <person name="Garcia J.E."/>
            <person name="Pagnussat L."/>
            <person name="Amenta M."/>
            <person name="Creus C.M."/>
        </authorList>
    </citation>
    <scope>NUCLEOTIDE SEQUENCE [LARGE SCALE GENOMIC DNA]</scope>
    <source>
        <strain evidence="2 4">Az19</strain>
    </source>
</reference>
<gene>
    <name evidence="1" type="ORF">ABAZ39_03010</name>
    <name evidence="2" type="ORF">FH063_000487</name>
</gene>
<accession>A0A060DJZ8</accession>
<evidence type="ECO:0000313" key="1">
    <source>
        <dbReference type="EMBL" id="AIB11004.1"/>
    </source>
</evidence>
<sequence>MKIVYAYPAEKGRGVEAEIVGGLRDRCGHVVQTAREERDAERGSAVDVIVTLELDDSQQDTALNRLRAHPAVIDAAAESFGERV</sequence>
<name>A0A060DJZ8_9PROT</name>
<dbReference type="RefSeq" id="WP_038530585.1">
    <property type="nucleotide sequence ID" value="NZ_CP007793.1"/>
</dbReference>
<organism evidence="1 3">
    <name type="scientific">Azospirillum argentinense</name>
    <dbReference type="NCBI Taxonomy" id="2970906"/>
    <lineage>
        <taxon>Bacteria</taxon>
        <taxon>Pseudomonadati</taxon>
        <taxon>Pseudomonadota</taxon>
        <taxon>Alphaproteobacteria</taxon>
        <taxon>Rhodospirillales</taxon>
        <taxon>Azospirillaceae</taxon>
        <taxon>Azospirillum</taxon>
    </lineage>
</organism>
<dbReference type="Proteomes" id="UP000027186">
    <property type="component" value="Chromosome"/>
</dbReference>
<dbReference type="Proteomes" id="UP000325333">
    <property type="component" value="Unassembled WGS sequence"/>
</dbReference>
<evidence type="ECO:0000313" key="3">
    <source>
        <dbReference type="Proteomes" id="UP000027186"/>
    </source>
</evidence>
<dbReference type="EMBL" id="CP007793">
    <property type="protein sequence ID" value="AIB11004.1"/>
    <property type="molecule type" value="Genomic_DNA"/>
</dbReference>
<dbReference type="EMBL" id="VEWN01000001">
    <property type="protein sequence ID" value="KAA1058287.1"/>
    <property type="molecule type" value="Genomic_DNA"/>
</dbReference>
<protein>
    <submittedName>
        <fullName evidence="1">Uncharacterized protein</fullName>
    </submittedName>
</protein>
<dbReference type="KEGG" id="abq:ABAZ39_03010"/>
<reference evidence="1 3" key="1">
    <citation type="journal article" date="2014" name="Genome Announc.">
        <title>Complete Genome Sequence of the Model Rhizosphere Strain Azospirillum brasilense Az39, Successfully Applied in Agriculture.</title>
        <authorList>
            <person name="Rivera D."/>
            <person name="Revale S."/>
            <person name="Molina R."/>
            <person name="Gualpa J."/>
            <person name="Puente M."/>
            <person name="Maroniche G."/>
            <person name="Paris G."/>
            <person name="Baker D."/>
            <person name="Clavijo B."/>
            <person name="McLay K."/>
            <person name="Spaepen S."/>
            <person name="Perticari A."/>
            <person name="Vazquez M."/>
            <person name="Wisniewski-Dye F."/>
            <person name="Watkins C."/>
            <person name="Martinez-Abarca F."/>
            <person name="Vanderleyden J."/>
            <person name="Cassan F."/>
        </authorList>
    </citation>
    <scope>NUCLEOTIDE SEQUENCE [LARGE SCALE GENOMIC DNA]</scope>
    <source>
        <strain evidence="1 3">Az39</strain>
    </source>
</reference>
<evidence type="ECO:0000313" key="2">
    <source>
        <dbReference type="EMBL" id="KAA1058287.1"/>
    </source>
</evidence>
<accession>A0A5B0KZY3</accession>
<dbReference type="AlphaFoldDB" id="A0A060DJZ8"/>